<organism evidence="3 4">
    <name type="scientific">Paucilactobacillus suebicus DSM 5007 = KCTC 3549</name>
    <dbReference type="NCBI Taxonomy" id="1423807"/>
    <lineage>
        <taxon>Bacteria</taxon>
        <taxon>Bacillati</taxon>
        <taxon>Bacillota</taxon>
        <taxon>Bacilli</taxon>
        <taxon>Lactobacillales</taxon>
        <taxon>Lactobacillaceae</taxon>
        <taxon>Paucilactobacillus</taxon>
    </lineage>
</organism>
<dbReference type="eggNOG" id="COG0612">
    <property type="taxonomic scope" value="Bacteria"/>
</dbReference>
<reference evidence="3 4" key="1">
    <citation type="journal article" date="2015" name="Genome Announc.">
        <title>Expanding the biotechnology potential of lactobacilli through comparative genomics of 213 strains and associated genera.</title>
        <authorList>
            <person name="Sun Z."/>
            <person name="Harris H.M."/>
            <person name="McCann A."/>
            <person name="Guo C."/>
            <person name="Argimon S."/>
            <person name="Zhang W."/>
            <person name="Yang X."/>
            <person name="Jeffery I.B."/>
            <person name="Cooney J.C."/>
            <person name="Kagawa T.F."/>
            <person name="Liu W."/>
            <person name="Song Y."/>
            <person name="Salvetti E."/>
            <person name="Wrobel A."/>
            <person name="Rasinkangas P."/>
            <person name="Parkhill J."/>
            <person name="Rea M.C."/>
            <person name="O'Sullivan O."/>
            <person name="Ritari J."/>
            <person name="Douillard F.P."/>
            <person name="Paul Ross R."/>
            <person name="Yang R."/>
            <person name="Briner A.E."/>
            <person name="Felis G.E."/>
            <person name="de Vos W.M."/>
            <person name="Barrangou R."/>
            <person name="Klaenhammer T.R."/>
            <person name="Caufield P.W."/>
            <person name="Cui Y."/>
            <person name="Zhang H."/>
            <person name="O'Toole P.W."/>
        </authorList>
    </citation>
    <scope>NUCLEOTIDE SEQUENCE [LARGE SCALE GENOMIC DNA]</scope>
    <source>
        <strain evidence="3 4">DSM 5007</strain>
    </source>
</reference>
<dbReference type="InterPro" id="IPR007863">
    <property type="entry name" value="Peptidase_M16_C"/>
</dbReference>
<feature type="domain" description="Peptidase M16 N-terminal" evidence="1">
    <location>
        <begin position="51"/>
        <end position="150"/>
    </location>
</feature>
<sequence>MNEHSYSKYDETIYDETLENGLVVQVLPKKYFHKTYAILTVDYGSIDQTFVPTGSDEVVTVPDGVAHFLEHKMFEKIDHDAFDLFGELGADSNAFTSFTQTSYLFSTTEHIHESLDVLLDFVQQPYFSSQTVQKEKGIIGQEIKMYDDDPNWRLYFGMLGNLYPHDPMHVDIAGSVESIDKISSETLYSTYDTFYQPHNMNLFIVGNVDPAEAIECVKDNQSKKHFDEPSNPEVRFELNDPSGKDVIPFRTLEMDVTRPKVMVGVRGLEQIAAGEAGLRYRLGVELLLDILFDDTVDNYLRLYNNEIIDDSFSYNFEMQRGFHFAYFSSDTDHIERFADEIIGILESAHQQIEAAASQFDNIKRAMLGRMIALLDSPEAIANRYAGKLFGGTNLLDEITVLESIKIDDLYVIAKEFIQSQGISVYQVVPRHSN</sequence>
<dbReference type="GO" id="GO:0046872">
    <property type="term" value="F:metal ion binding"/>
    <property type="evidence" value="ECO:0007669"/>
    <property type="project" value="InterPro"/>
</dbReference>
<dbReference type="STRING" id="1423807.FD16_GL000039"/>
<dbReference type="InterPro" id="IPR011765">
    <property type="entry name" value="Pept_M16_N"/>
</dbReference>
<dbReference type="PATRIC" id="fig|1423807.3.peg.39"/>
<evidence type="ECO:0000313" key="3">
    <source>
        <dbReference type="EMBL" id="KRM13472.1"/>
    </source>
</evidence>
<dbReference type="AlphaFoldDB" id="A0A0R1W6C8"/>
<name>A0A0R1W6C8_9LACO</name>
<dbReference type="Proteomes" id="UP000051820">
    <property type="component" value="Unassembled WGS sequence"/>
</dbReference>
<dbReference type="NCBIfam" id="NF047421">
    <property type="entry name" value="YfmH_fam"/>
    <property type="match status" value="1"/>
</dbReference>
<dbReference type="InterPro" id="IPR050361">
    <property type="entry name" value="MPP/UQCRC_Complex"/>
</dbReference>
<feature type="domain" description="Peptidase M16 C-terminal" evidence="2">
    <location>
        <begin position="181"/>
        <end position="365"/>
    </location>
</feature>
<dbReference type="Gene3D" id="3.30.830.10">
    <property type="entry name" value="Metalloenzyme, LuxS/M16 peptidase-like"/>
    <property type="match status" value="2"/>
</dbReference>
<dbReference type="EMBL" id="AZGF01000001">
    <property type="protein sequence ID" value="KRM13472.1"/>
    <property type="molecule type" value="Genomic_DNA"/>
</dbReference>
<evidence type="ECO:0000259" key="1">
    <source>
        <dbReference type="Pfam" id="PF00675"/>
    </source>
</evidence>
<keyword evidence="4" id="KW-1185">Reference proteome</keyword>
<dbReference type="Pfam" id="PF00675">
    <property type="entry name" value="Peptidase_M16"/>
    <property type="match status" value="1"/>
</dbReference>
<dbReference type="PANTHER" id="PTHR11851:SF134">
    <property type="entry name" value="ZINC-DEPENDENT PROTEASE"/>
    <property type="match status" value="1"/>
</dbReference>
<comment type="caution">
    <text evidence="3">The sequence shown here is derived from an EMBL/GenBank/DDBJ whole genome shotgun (WGS) entry which is preliminary data.</text>
</comment>
<dbReference type="SUPFAM" id="SSF63411">
    <property type="entry name" value="LuxS/MPP-like metallohydrolase"/>
    <property type="match status" value="2"/>
</dbReference>
<dbReference type="OrthoDB" id="9811314at2"/>
<dbReference type="Pfam" id="PF05193">
    <property type="entry name" value="Peptidase_M16_C"/>
    <property type="match status" value="1"/>
</dbReference>
<protein>
    <submittedName>
        <fullName evidence="3">M16 family peptidase</fullName>
    </submittedName>
</protein>
<accession>A0A0R1W6C8</accession>
<evidence type="ECO:0000259" key="2">
    <source>
        <dbReference type="Pfam" id="PF05193"/>
    </source>
</evidence>
<proteinExistence type="predicted"/>
<dbReference type="InterPro" id="IPR011249">
    <property type="entry name" value="Metalloenz_LuxS/M16"/>
</dbReference>
<evidence type="ECO:0000313" key="4">
    <source>
        <dbReference type="Proteomes" id="UP000051820"/>
    </source>
</evidence>
<dbReference type="RefSeq" id="WP_010622793.1">
    <property type="nucleotide sequence ID" value="NZ_AZGF01000001.1"/>
</dbReference>
<gene>
    <name evidence="3" type="ORF">FD16_GL000039</name>
</gene>
<dbReference type="PANTHER" id="PTHR11851">
    <property type="entry name" value="METALLOPROTEASE"/>
    <property type="match status" value="1"/>
</dbReference>